<name>A0ABS3H9W3_9ENTE</name>
<protein>
    <submittedName>
        <fullName evidence="4">ArsR family transcriptional regulator</fullName>
    </submittedName>
</protein>
<sequence length="215" mass="24856">MNHTNKELFEQYSLMGKALANSNRLEIMSLLMQSPKTVENIAKDTDLSVANVSKHLQTLLKAHLVKNQKYKNYIYYQVFDVNIENMLTLFFETAQDQLVKRNVIKQNFENPKEDDYILTIEDLEEKIQAKEVVLIDVRPSEEYLTAHIPGAISMPVQELESMINHLPKDKEIVAYCRGPHCLMAKEAIAILEKHGRQAVRLSESVNDWNLHHISH</sequence>
<dbReference type="NCBIfam" id="NF033788">
    <property type="entry name" value="HTH_metalloreg"/>
    <property type="match status" value="1"/>
</dbReference>
<dbReference type="SUPFAM" id="SSF52821">
    <property type="entry name" value="Rhodanese/Cell cycle control phosphatase"/>
    <property type="match status" value="1"/>
</dbReference>
<evidence type="ECO:0000259" key="2">
    <source>
        <dbReference type="PROSITE" id="PS50206"/>
    </source>
</evidence>
<accession>A0ABS3H9W3</accession>
<dbReference type="InterPro" id="IPR001763">
    <property type="entry name" value="Rhodanese-like_dom"/>
</dbReference>
<dbReference type="PANTHER" id="PTHR43031:SF16">
    <property type="entry name" value="OXIDOREDUCTASE"/>
    <property type="match status" value="1"/>
</dbReference>
<dbReference type="PRINTS" id="PR00778">
    <property type="entry name" value="HTHARSR"/>
</dbReference>
<dbReference type="RefSeq" id="WP_010718217.1">
    <property type="nucleotide sequence ID" value="NZ_JAFLVT010000018.1"/>
</dbReference>
<dbReference type="CDD" id="cd00090">
    <property type="entry name" value="HTH_ARSR"/>
    <property type="match status" value="1"/>
</dbReference>
<dbReference type="Proteomes" id="UP000664256">
    <property type="component" value="Unassembled WGS sequence"/>
</dbReference>
<dbReference type="EMBL" id="JAFLVT010000018">
    <property type="protein sequence ID" value="MBO0450237.1"/>
    <property type="molecule type" value="Genomic_DNA"/>
</dbReference>
<evidence type="ECO:0000256" key="1">
    <source>
        <dbReference type="ARBA" id="ARBA00023125"/>
    </source>
</evidence>
<dbReference type="SMART" id="SM00450">
    <property type="entry name" value="RHOD"/>
    <property type="match status" value="1"/>
</dbReference>
<dbReference type="InterPro" id="IPR050229">
    <property type="entry name" value="GlpE_sulfurtransferase"/>
</dbReference>
<dbReference type="Gene3D" id="1.10.10.10">
    <property type="entry name" value="Winged helix-like DNA-binding domain superfamily/Winged helix DNA-binding domain"/>
    <property type="match status" value="1"/>
</dbReference>
<evidence type="ECO:0000313" key="4">
    <source>
        <dbReference type="EMBL" id="MBO0450237.1"/>
    </source>
</evidence>
<dbReference type="PROSITE" id="PS50206">
    <property type="entry name" value="RHODANESE_3"/>
    <property type="match status" value="1"/>
</dbReference>
<keyword evidence="1" id="KW-0238">DNA-binding</keyword>
<dbReference type="PROSITE" id="PS50987">
    <property type="entry name" value="HTH_ARSR_2"/>
    <property type="match status" value="1"/>
</dbReference>
<keyword evidence="5" id="KW-1185">Reference proteome</keyword>
<feature type="domain" description="Rhodanese" evidence="2">
    <location>
        <begin position="128"/>
        <end position="214"/>
    </location>
</feature>
<evidence type="ECO:0000313" key="5">
    <source>
        <dbReference type="Proteomes" id="UP000664256"/>
    </source>
</evidence>
<dbReference type="Pfam" id="PF00581">
    <property type="entry name" value="Rhodanese"/>
    <property type="match status" value="1"/>
</dbReference>
<dbReference type="CDD" id="cd00158">
    <property type="entry name" value="RHOD"/>
    <property type="match status" value="1"/>
</dbReference>
<reference evidence="4 5" key="1">
    <citation type="submission" date="2021-03" db="EMBL/GenBank/DDBJ databases">
        <title>Enterococcal diversity collection.</title>
        <authorList>
            <person name="Gilmore M.S."/>
            <person name="Schwartzman J."/>
            <person name="Van Tyne D."/>
            <person name="Martin M."/>
            <person name="Earl A.M."/>
            <person name="Manson A.L."/>
            <person name="Straub T."/>
            <person name="Salamzade R."/>
            <person name="Saavedra J."/>
            <person name="Lebreton F."/>
            <person name="Prichula J."/>
            <person name="Schaufler K."/>
            <person name="Gaca A."/>
            <person name="Sgardioli B."/>
            <person name="Wagenaar J."/>
            <person name="Strong T."/>
        </authorList>
    </citation>
    <scope>NUCLEOTIDE SEQUENCE [LARGE SCALE GENOMIC DNA]</scope>
    <source>
        <strain evidence="4 5">MJM12</strain>
    </source>
</reference>
<dbReference type="InterPro" id="IPR036388">
    <property type="entry name" value="WH-like_DNA-bd_sf"/>
</dbReference>
<feature type="domain" description="HTH arsR-type" evidence="3">
    <location>
        <begin position="4"/>
        <end position="98"/>
    </location>
</feature>
<dbReference type="SMART" id="SM00418">
    <property type="entry name" value="HTH_ARSR"/>
    <property type="match status" value="1"/>
</dbReference>
<dbReference type="PANTHER" id="PTHR43031">
    <property type="entry name" value="FAD-DEPENDENT OXIDOREDUCTASE"/>
    <property type="match status" value="1"/>
</dbReference>
<gene>
    <name evidence="4" type="ORF">JZO76_11965</name>
</gene>
<dbReference type="Pfam" id="PF01022">
    <property type="entry name" value="HTH_5"/>
    <property type="match status" value="1"/>
</dbReference>
<dbReference type="Gene3D" id="3.40.250.10">
    <property type="entry name" value="Rhodanese-like domain"/>
    <property type="match status" value="1"/>
</dbReference>
<dbReference type="InterPro" id="IPR001845">
    <property type="entry name" value="HTH_ArsR_DNA-bd_dom"/>
</dbReference>
<organism evidence="4 5">
    <name type="scientific">Candidatus Enterococcus myersii</name>
    <dbReference type="NCBI Taxonomy" id="2815322"/>
    <lineage>
        <taxon>Bacteria</taxon>
        <taxon>Bacillati</taxon>
        <taxon>Bacillota</taxon>
        <taxon>Bacilli</taxon>
        <taxon>Lactobacillales</taxon>
        <taxon>Enterococcaceae</taxon>
        <taxon>Enterococcus</taxon>
    </lineage>
</organism>
<comment type="caution">
    <text evidence="4">The sequence shown here is derived from an EMBL/GenBank/DDBJ whole genome shotgun (WGS) entry which is preliminary data.</text>
</comment>
<evidence type="ECO:0000259" key="3">
    <source>
        <dbReference type="PROSITE" id="PS50987"/>
    </source>
</evidence>
<dbReference type="InterPro" id="IPR011991">
    <property type="entry name" value="ArsR-like_HTH"/>
</dbReference>
<dbReference type="SUPFAM" id="SSF46785">
    <property type="entry name" value="Winged helix' DNA-binding domain"/>
    <property type="match status" value="1"/>
</dbReference>
<dbReference type="InterPro" id="IPR036873">
    <property type="entry name" value="Rhodanese-like_dom_sf"/>
</dbReference>
<proteinExistence type="predicted"/>
<dbReference type="InterPro" id="IPR036390">
    <property type="entry name" value="WH_DNA-bd_sf"/>
</dbReference>